<dbReference type="EMBL" id="GU071106">
    <property type="protein sequence ID" value="ADO99520.1"/>
    <property type="molecule type" value="Genomic_DNA"/>
</dbReference>
<proteinExistence type="predicted"/>
<reference evidence="1 2" key="1">
    <citation type="journal article" date="2010" name="Environ. Microbiol.">
        <title>Genomic analysis of oceanic cyanobacterial myoviruses compared with T4-like myoviruses from diverse hosts and environments.</title>
        <authorList>
            <person name="Sullivan M.B."/>
            <person name="Huang K.H."/>
            <person name="Ignacio-Espinoza J.C."/>
            <person name="Berlin A.M."/>
            <person name="Kelly L."/>
            <person name="Weigele P.R."/>
            <person name="DeFrancesco A.S."/>
            <person name="Kern S.E."/>
            <person name="Thompson L.R."/>
            <person name="Young S."/>
            <person name="Yandava C."/>
            <person name="Fu R."/>
            <person name="Krastins B."/>
            <person name="Chase M."/>
            <person name="Sarracino D."/>
            <person name="Osburne M.S."/>
            <person name="Henn M.R."/>
            <person name="Chisholm S.W."/>
        </authorList>
    </citation>
    <scope>NUCLEOTIDE SEQUENCE [LARGE SCALE GENOMIC DNA]</scope>
    <source>
        <strain evidence="1">Syn19</strain>
    </source>
</reference>
<dbReference type="RefSeq" id="YP_004323870.1">
    <property type="nucleotide sequence ID" value="NC_015286.1"/>
</dbReference>
<dbReference type="GeneID" id="10328532"/>
<accession>E3SQ02</accession>
<name>E3SQ02_9CAUD</name>
<dbReference type="KEGG" id="vg:10328532"/>
<sequence>MARQGILAKAKPSAGTNTLLYSAPIDSSASTVLNVTAQGGSNTTFDVALKNYDQKLVVGASNHLLHEGDVITGYRFALSTAIPATAGLAAGTLLTSSDAESTARFESFYLPAFTEIDVRVRSIRAITLESVTGDFAVGETIVKGSGGNTATATIYAVAQGSGSTIVYVGPSTLAGSGSEFADGDALTASGGGTGTISSGGIATAADEFTFQPSGGTENLYLGTDLTLFTDRTYRFDVSDSTMSGRDFKLSTTVNGEYGPDNDFTDTSDNGEEYVTGKTTNGTAGSSGAYVQFDFSQDTSLNSNLYFYDGGTGTASNADFGGSDRYLATSNNYEYDEIYVYDVDGTWTNNVDGFEFNGTTYTVSSQTSGPYGYVRSYSGTDLYVIKGVGSADFAGSDTFQDNPKEGGGTRGTVTVSSVAVAVTAFETQEVIRKDNAITANTTEEIKSLVVGPGERLIVENAAADCSFVLIGFEDASTGFTTRTYSATVVAGAASGGG</sequence>
<keyword evidence="2" id="KW-1185">Reference proteome</keyword>
<dbReference type="OrthoDB" id="8209at10239"/>
<evidence type="ECO:0000313" key="1">
    <source>
        <dbReference type="EMBL" id="ADO99520.1"/>
    </source>
</evidence>
<protein>
    <submittedName>
        <fullName evidence="1">Structural protein</fullName>
    </submittedName>
</protein>
<evidence type="ECO:0000313" key="2">
    <source>
        <dbReference type="Proteomes" id="UP000006535"/>
    </source>
</evidence>
<dbReference type="Proteomes" id="UP000006535">
    <property type="component" value="Segment"/>
</dbReference>
<gene>
    <name evidence="1" type="ORF">Syn19_037</name>
</gene>
<organism evidence="1 2">
    <name type="scientific">Synechococcus phage Syn19</name>
    <dbReference type="NCBI Taxonomy" id="445684"/>
    <lineage>
        <taxon>Viruses</taxon>
        <taxon>Duplodnaviria</taxon>
        <taxon>Heunggongvirae</taxon>
        <taxon>Uroviricota</taxon>
        <taxon>Caudoviricetes</taxon>
        <taxon>Pantevenvirales</taxon>
        <taxon>Kyanoviridae</taxon>
        <taxon>Pontusvirus</taxon>
        <taxon>Pontusvirus syn19</taxon>
    </lineage>
</organism>